<dbReference type="EMBL" id="FNSN01000003">
    <property type="protein sequence ID" value="SEB50322.1"/>
    <property type="molecule type" value="Genomic_DNA"/>
</dbReference>
<evidence type="ECO:0000313" key="3">
    <source>
        <dbReference type="Proteomes" id="UP000182652"/>
    </source>
</evidence>
<sequence length="126" mass="13340">MPRTTPPALAKARSYWMGLSIAFGVGLGLYAAAPAPWHLVSAGAYVVFVVIQAAVYGQIKPALEGKLAFNSASFGLLALLLVVAAVVSRDSPYSLLLGIGLGVLSGVSMFWVLTRRGRFYPKENRG</sequence>
<feature type="transmembrane region" description="Helical" evidence="1">
    <location>
        <begin position="12"/>
        <end position="31"/>
    </location>
</feature>
<dbReference type="Proteomes" id="UP000182652">
    <property type="component" value="Unassembled WGS sequence"/>
</dbReference>
<reference evidence="2 3" key="1">
    <citation type="submission" date="2016-10" db="EMBL/GenBank/DDBJ databases">
        <authorList>
            <person name="de Groot N.N."/>
        </authorList>
    </citation>
    <scope>NUCLEOTIDE SEQUENCE [LARGE SCALE GENOMIC DNA]</scope>
    <source>
        <strain evidence="2 3">DSM 10495</strain>
    </source>
</reference>
<keyword evidence="1" id="KW-1133">Transmembrane helix</keyword>
<feature type="transmembrane region" description="Helical" evidence="1">
    <location>
        <begin position="93"/>
        <end position="113"/>
    </location>
</feature>
<evidence type="ECO:0000256" key="1">
    <source>
        <dbReference type="SAM" id="Phobius"/>
    </source>
</evidence>
<name>A0A1H4JXG3_9MICC</name>
<organism evidence="2 3">
    <name type="scientific">Arthrobacter woluwensis</name>
    <dbReference type="NCBI Taxonomy" id="156980"/>
    <lineage>
        <taxon>Bacteria</taxon>
        <taxon>Bacillati</taxon>
        <taxon>Actinomycetota</taxon>
        <taxon>Actinomycetes</taxon>
        <taxon>Micrococcales</taxon>
        <taxon>Micrococcaceae</taxon>
        <taxon>Arthrobacter</taxon>
    </lineage>
</organism>
<feature type="transmembrane region" description="Helical" evidence="1">
    <location>
        <begin position="67"/>
        <end position="87"/>
    </location>
</feature>
<dbReference type="RefSeq" id="WP_066213398.1">
    <property type="nucleotide sequence ID" value="NZ_FNSN01000003.1"/>
</dbReference>
<protein>
    <submittedName>
        <fullName evidence="2">Uncharacterized protein</fullName>
    </submittedName>
</protein>
<keyword evidence="3" id="KW-1185">Reference proteome</keyword>
<proteinExistence type="predicted"/>
<keyword evidence="1" id="KW-0812">Transmembrane</keyword>
<gene>
    <name evidence="2" type="ORF">SAMN04489745_0410</name>
</gene>
<dbReference type="AlphaFoldDB" id="A0A1H4JXG3"/>
<feature type="transmembrane region" description="Helical" evidence="1">
    <location>
        <begin position="37"/>
        <end position="55"/>
    </location>
</feature>
<dbReference type="STRING" id="156980.SAMN04489745_0410"/>
<evidence type="ECO:0000313" key="2">
    <source>
        <dbReference type="EMBL" id="SEB50322.1"/>
    </source>
</evidence>
<keyword evidence="1" id="KW-0472">Membrane</keyword>
<accession>A0A1H4JXG3</accession>